<dbReference type="InterPro" id="IPR003675">
    <property type="entry name" value="Rce1/LyrA-like_dom"/>
</dbReference>
<feature type="transmembrane region" description="Helical" evidence="2">
    <location>
        <begin position="267"/>
        <end position="290"/>
    </location>
</feature>
<reference evidence="4" key="1">
    <citation type="submission" date="2024-05" db="EMBL/GenBank/DDBJ databases">
        <title>30 novel species of actinomycetes from the DSMZ collection.</title>
        <authorList>
            <person name="Nouioui I."/>
        </authorList>
    </citation>
    <scope>NUCLEOTIDE SEQUENCE</scope>
    <source>
        <strain evidence="4">DSM 3412</strain>
    </source>
</reference>
<keyword evidence="4" id="KW-0378">Hydrolase</keyword>
<evidence type="ECO:0000313" key="4">
    <source>
        <dbReference type="EMBL" id="MDT0573616.1"/>
    </source>
</evidence>
<evidence type="ECO:0000256" key="2">
    <source>
        <dbReference type="SAM" id="Phobius"/>
    </source>
</evidence>
<feature type="transmembrane region" description="Helical" evidence="2">
    <location>
        <begin position="179"/>
        <end position="196"/>
    </location>
</feature>
<organism evidence="4 5">
    <name type="scientific">Streptomyces gottesmaniae</name>
    <dbReference type="NCBI Taxonomy" id="3075518"/>
    <lineage>
        <taxon>Bacteria</taxon>
        <taxon>Bacillati</taxon>
        <taxon>Actinomycetota</taxon>
        <taxon>Actinomycetes</taxon>
        <taxon>Kitasatosporales</taxon>
        <taxon>Streptomycetaceae</taxon>
        <taxon>Streptomyces</taxon>
    </lineage>
</organism>
<evidence type="ECO:0000259" key="3">
    <source>
        <dbReference type="Pfam" id="PF02517"/>
    </source>
</evidence>
<feature type="transmembrane region" description="Helical" evidence="2">
    <location>
        <begin position="242"/>
        <end position="260"/>
    </location>
</feature>
<feature type="transmembrane region" description="Helical" evidence="2">
    <location>
        <begin position="106"/>
        <end position="125"/>
    </location>
</feature>
<dbReference type="GO" id="GO:0016787">
    <property type="term" value="F:hydrolase activity"/>
    <property type="evidence" value="ECO:0007669"/>
    <property type="project" value="UniProtKB-KW"/>
</dbReference>
<feature type="domain" description="CAAX prenyl protease 2/Lysostaphin resistance protein A-like" evidence="3">
    <location>
        <begin position="189"/>
        <end position="278"/>
    </location>
</feature>
<feature type="region of interest" description="Disordered" evidence="1">
    <location>
        <begin position="1"/>
        <end position="31"/>
    </location>
</feature>
<keyword evidence="2" id="KW-1133">Transmembrane helix</keyword>
<dbReference type="Proteomes" id="UP001180737">
    <property type="component" value="Unassembled WGS sequence"/>
</dbReference>
<feature type="transmembrane region" description="Helical" evidence="2">
    <location>
        <begin position="302"/>
        <end position="322"/>
    </location>
</feature>
<name>A0ABU2ZB56_9ACTN</name>
<dbReference type="Pfam" id="PF02517">
    <property type="entry name" value="Rce1-like"/>
    <property type="match status" value="1"/>
</dbReference>
<keyword evidence="5" id="KW-1185">Reference proteome</keyword>
<gene>
    <name evidence="4" type="ORF">RM704_40305</name>
</gene>
<keyword evidence="2" id="KW-0472">Membrane</keyword>
<keyword evidence="2" id="KW-0812">Transmembrane</keyword>
<proteinExistence type="predicted"/>
<dbReference type="EC" id="3.4.-.-" evidence="4"/>
<feature type="transmembrane region" description="Helical" evidence="2">
    <location>
        <begin position="145"/>
        <end position="167"/>
    </location>
</feature>
<evidence type="ECO:0000256" key="1">
    <source>
        <dbReference type="SAM" id="MobiDB-lite"/>
    </source>
</evidence>
<protein>
    <submittedName>
        <fullName evidence="4">CPBP family intramembrane glutamic endopeptidase</fullName>
        <ecNumber evidence="4">3.4.-.-</ecNumber>
    </submittedName>
</protein>
<dbReference type="RefSeq" id="WP_311592836.1">
    <property type="nucleotide sequence ID" value="NZ_JAVRFJ010000054.1"/>
</dbReference>
<sequence length="352" mass="36391">MTTSHTYGVDDPSRPPAPHGPPLPTSLWYPPPAPTPPARPVPYHRMARAAGADGWWRPLLGTAVVLGGAIIAAVAVLVGGEIAGAVLDRPRDAAGNPVWGGTGDTALALLSLALCIPVVLLAARWVQRRPAGTVSSVTGALRWRWLGLCLAVALPVSGAVLGGSLLLPAPEGGGQEMTWAGLSPFLIALATLCLLVPFQAAAEEYVFRGWLSQAVGAWFRSPWVAVTPQAVLFAAAHGWGTPWGFVDLVVFGLVAGLLTIHTGGLEAAIALHVLNNLLAMGFMAAIAGGLESDETAADMDGLMLAVDVPLVVLYAAVVLYLARRRGVSTRGLHPAERGYPVPGATTAPGRTP</sequence>
<dbReference type="PANTHER" id="PTHR39430:SF1">
    <property type="entry name" value="PROTEASE"/>
    <property type="match status" value="1"/>
</dbReference>
<comment type="caution">
    <text evidence="4">The sequence shown here is derived from an EMBL/GenBank/DDBJ whole genome shotgun (WGS) entry which is preliminary data.</text>
</comment>
<accession>A0ABU2ZB56</accession>
<feature type="transmembrane region" description="Helical" evidence="2">
    <location>
        <begin position="63"/>
        <end position="86"/>
    </location>
</feature>
<feature type="compositionally biased region" description="Pro residues" evidence="1">
    <location>
        <begin position="14"/>
        <end position="31"/>
    </location>
</feature>
<dbReference type="EMBL" id="JAVRFJ010000054">
    <property type="protein sequence ID" value="MDT0573616.1"/>
    <property type="molecule type" value="Genomic_DNA"/>
</dbReference>
<evidence type="ECO:0000313" key="5">
    <source>
        <dbReference type="Proteomes" id="UP001180737"/>
    </source>
</evidence>
<dbReference type="PANTHER" id="PTHR39430">
    <property type="entry name" value="MEMBRANE-ASSOCIATED PROTEASE-RELATED"/>
    <property type="match status" value="1"/>
</dbReference>